<name>A0A0L7QJ28_9HYME</name>
<dbReference type="InterPro" id="IPR000398">
    <property type="entry name" value="Thymidylate_synthase"/>
</dbReference>
<feature type="domain" description="Thymidylate synthase/dCMP hydroxymethylase" evidence="5">
    <location>
        <begin position="3"/>
        <end position="133"/>
    </location>
</feature>
<dbReference type="AlphaFoldDB" id="A0A0L7QJ28"/>
<proteinExistence type="predicted"/>
<dbReference type="UniPathway" id="UPA00575"/>
<sequence>MRSYLDILKSIRQHGELIEGRNGFTISSFGERFRHDLRKGFPLLTVKQVPKRAPLAEMFAFLRGETNNQGFEDLGCKVWQSKGVSTTRKKITNEKGDLGPIYGQQWRHWKTTKGIEIDQIKYVIDELTTDPHSPLPPCHLMTIFKTTGQGRVLNLHQIMRSCDVPIGLPFNIAGYAYLLKIMAKQLKMEAGEMIIDITDAHIYEKNKSEVSEMLSRDPMELCELTIPDGIDITDKSTLTNENIDRILENVQGYKSHPKIKMEVSV</sequence>
<dbReference type="GO" id="GO:0005829">
    <property type="term" value="C:cytosol"/>
    <property type="evidence" value="ECO:0007669"/>
    <property type="project" value="TreeGrafter"/>
</dbReference>
<dbReference type="OrthoDB" id="766at2759"/>
<dbReference type="Pfam" id="PF00303">
    <property type="entry name" value="Thymidylat_synt"/>
    <property type="match status" value="2"/>
</dbReference>
<evidence type="ECO:0000256" key="1">
    <source>
        <dbReference type="ARBA" id="ARBA00011947"/>
    </source>
</evidence>
<dbReference type="GO" id="GO:0006235">
    <property type="term" value="P:dTTP biosynthetic process"/>
    <property type="evidence" value="ECO:0007669"/>
    <property type="project" value="UniProtKB-UniPathway"/>
</dbReference>
<feature type="domain" description="Thymidylate synthase/dCMP hydroxymethylase" evidence="5">
    <location>
        <begin position="135"/>
        <end position="265"/>
    </location>
</feature>
<keyword evidence="3" id="KW-0489">Methyltransferase</keyword>
<dbReference type="InterPro" id="IPR023451">
    <property type="entry name" value="Thymidate_synth/dCMP_Mease_dom"/>
</dbReference>
<dbReference type="PRINTS" id="PR00108">
    <property type="entry name" value="THYMDSNTHASE"/>
</dbReference>
<organism evidence="6 7">
    <name type="scientific">Habropoda laboriosa</name>
    <dbReference type="NCBI Taxonomy" id="597456"/>
    <lineage>
        <taxon>Eukaryota</taxon>
        <taxon>Metazoa</taxon>
        <taxon>Ecdysozoa</taxon>
        <taxon>Arthropoda</taxon>
        <taxon>Hexapoda</taxon>
        <taxon>Insecta</taxon>
        <taxon>Pterygota</taxon>
        <taxon>Neoptera</taxon>
        <taxon>Endopterygota</taxon>
        <taxon>Hymenoptera</taxon>
        <taxon>Apocrita</taxon>
        <taxon>Aculeata</taxon>
        <taxon>Apoidea</taxon>
        <taxon>Anthophila</taxon>
        <taxon>Apidae</taxon>
        <taxon>Habropoda</taxon>
    </lineage>
</organism>
<dbReference type="CDD" id="cd00351">
    <property type="entry name" value="TS_Pyrimidine_HMase"/>
    <property type="match status" value="1"/>
</dbReference>
<evidence type="ECO:0000313" key="6">
    <source>
        <dbReference type="EMBL" id="KOC58541.1"/>
    </source>
</evidence>
<dbReference type="PANTHER" id="PTHR11548:SF1">
    <property type="entry name" value="THYMIDYLATE SYNTHASE 1"/>
    <property type="match status" value="1"/>
</dbReference>
<dbReference type="GO" id="GO:0032259">
    <property type="term" value="P:methylation"/>
    <property type="evidence" value="ECO:0007669"/>
    <property type="project" value="UniProtKB-KW"/>
</dbReference>
<evidence type="ECO:0000313" key="7">
    <source>
        <dbReference type="Proteomes" id="UP000053825"/>
    </source>
</evidence>
<dbReference type="SUPFAM" id="SSF55831">
    <property type="entry name" value="Thymidylate synthase/dCMP hydroxymethylase"/>
    <property type="match status" value="1"/>
</dbReference>
<reference evidence="6 7" key="1">
    <citation type="submission" date="2015-07" db="EMBL/GenBank/DDBJ databases">
        <title>The genome of Habropoda laboriosa.</title>
        <authorList>
            <person name="Pan H."/>
            <person name="Kapheim K."/>
        </authorList>
    </citation>
    <scope>NUCLEOTIDE SEQUENCE [LARGE SCALE GENOMIC DNA]</scope>
    <source>
        <strain evidence="6">0110345459</strain>
    </source>
</reference>
<dbReference type="STRING" id="597456.A0A0L7QJ28"/>
<dbReference type="NCBIfam" id="TIGR03284">
    <property type="entry name" value="thym_sym"/>
    <property type="match status" value="1"/>
</dbReference>
<accession>A0A0L7QJ28</accession>
<dbReference type="PANTHER" id="PTHR11548">
    <property type="entry name" value="THYMIDYLATE SYNTHASE 1"/>
    <property type="match status" value="1"/>
</dbReference>
<gene>
    <name evidence="6" type="ORF">WH47_09780</name>
</gene>
<dbReference type="EC" id="2.1.1.45" evidence="1"/>
<dbReference type="Proteomes" id="UP000053825">
    <property type="component" value="Unassembled WGS sequence"/>
</dbReference>
<dbReference type="GO" id="GO:0004799">
    <property type="term" value="F:thymidylate synthase activity"/>
    <property type="evidence" value="ECO:0007669"/>
    <property type="project" value="UniProtKB-EC"/>
</dbReference>
<dbReference type="InterPro" id="IPR045097">
    <property type="entry name" value="Thymidate_synth/dCMP_Mease"/>
</dbReference>
<protein>
    <recommendedName>
        <fullName evidence="2">Thymidylate synthase</fullName>
        <ecNumber evidence="1">2.1.1.45</ecNumber>
    </recommendedName>
</protein>
<dbReference type="InterPro" id="IPR036926">
    <property type="entry name" value="Thymidate_synth/dCMP_Mease_sf"/>
</dbReference>
<dbReference type="EMBL" id="KQ415617">
    <property type="protein sequence ID" value="KOC58541.1"/>
    <property type="molecule type" value="Genomic_DNA"/>
</dbReference>
<evidence type="ECO:0000256" key="3">
    <source>
        <dbReference type="ARBA" id="ARBA00022603"/>
    </source>
</evidence>
<evidence type="ECO:0000259" key="5">
    <source>
        <dbReference type="Pfam" id="PF00303"/>
    </source>
</evidence>
<keyword evidence="7" id="KW-1185">Reference proteome</keyword>
<dbReference type="GO" id="GO:0006231">
    <property type="term" value="P:dTMP biosynthetic process"/>
    <property type="evidence" value="ECO:0007669"/>
    <property type="project" value="InterPro"/>
</dbReference>
<evidence type="ECO:0000256" key="2">
    <source>
        <dbReference type="ARBA" id="ARBA00015931"/>
    </source>
</evidence>
<dbReference type="Gene3D" id="3.30.572.10">
    <property type="entry name" value="Thymidylate synthase/dCMP hydroxymethylase domain"/>
    <property type="match status" value="2"/>
</dbReference>
<evidence type="ECO:0000256" key="4">
    <source>
        <dbReference type="ARBA" id="ARBA00022679"/>
    </source>
</evidence>
<keyword evidence="4" id="KW-0808">Transferase</keyword>